<gene>
    <name evidence="2" type="ORF">DPMN_129846</name>
</gene>
<dbReference type="GO" id="GO:0033204">
    <property type="term" value="F:ribonuclease P RNA binding"/>
    <property type="evidence" value="ECO:0007669"/>
    <property type="project" value="TreeGrafter"/>
</dbReference>
<feature type="region of interest" description="Disordered" evidence="1">
    <location>
        <begin position="333"/>
        <end position="353"/>
    </location>
</feature>
<dbReference type="Gene3D" id="3.30.1330.30">
    <property type="match status" value="1"/>
</dbReference>
<dbReference type="GO" id="GO:0001682">
    <property type="term" value="P:tRNA 5'-leader removal"/>
    <property type="evidence" value="ECO:0007669"/>
    <property type="project" value="InterPro"/>
</dbReference>
<dbReference type="SUPFAM" id="SSF55315">
    <property type="entry name" value="L30e-like"/>
    <property type="match status" value="1"/>
</dbReference>
<evidence type="ECO:0000256" key="1">
    <source>
        <dbReference type="SAM" id="MobiDB-lite"/>
    </source>
</evidence>
<dbReference type="PANTHER" id="PTHR46948">
    <property type="entry name" value="RIBONUCLEASE P PROTEIN SUBUNIT P38"/>
    <property type="match status" value="1"/>
</dbReference>
<dbReference type="GO" id="GO:0000172">
    <property type="term" value="C:ribonuclease MRP complex"/>
    <property type="evidence" value="ECO:0007669"/>
    <property type="project" value="InterPro"/>
</dbReference>
<name>A0A9D4JX19_DREPO</name>
<accession>A0A9D4JX19</accession>
<sequence length="353" mass="39414">MDGKEFKPVVTSWKNTKLSNPYLLKWPAVDNLNETKITDELKSVFSKHAACLRTIKKKLPWKKNKDGELDDKLSEEEENEKKMFRSKFVIGLQQVIRGLEKSQLGLVLISKDVQPAVLKASLLQMVAGKDCVAACVGGMYAAVKDAWKSLSSMAAFGVLKTNNADETFQALTKCVLENAPTINSLSEYGLEEDTDMPEITAHMNADCVKENVNSLKTCENMTEENVGPGEAFNPSKHYIMKVDSKKDFSGQSFIGFSKEDEHVVTTVTEFENGKRKLCNQSWTGKRQMGIGFPANIIARFDTGDGMKGPGLQNYVEGSNKKFKSGYRNVDLMQRVSKQDKKVKKKLKGKKSKK</sequence>
<evidence type="ECO:0000313" key="3">
    <source>
        <dbReference type="Proteomes" id="UP000828390"/>
    </source>
</evidence>
<dbReference type="PANTHER" id="PTHR46948:SF1">
    <property type="entry name" value="RIBONUCLEASE P PROTEIN SUBUNIT P38"/>
    <property type="match status" value="1"/>
</dbReference>
<dbReference type="GO" id="GO:0004526">
    <property type="term" value="F:ribonuclease P activity"/>
    <property type="evidence" value="ECO:0007669"/>
    <property type="project" value="TreeGrafter"/>
</dbReference>
<protein>
    <submittedName>
        <fullName evidence="2">Uncharacterized protein</fullName>
    </submittedName>
</protein>
<dbReference type="InterPro" id="IPR042848">
    <property type="entry name" value="Rpp38"/>
</dbReference>
<dbReference type="InterPro" id="IPR029064">
    <property type="entry name" value="Ribosomal_eL30-like_sf"/>
</dbReference>
<dbReference type="GO" id="GO:0005655">
    <property type="term" value="C:nucleolar ribonuclease P complex"/>
    <property type="evidence" value="ECO:0007669"/>
    <property type="project" value="InterPro"/>
</dbReference>
<reference evidence="2" key="2">
    <citation type="submission" date="2020-11" db="EMBL/GenBank/DDBJ databases">
        <authorList>
            <person name="McCartney M.A."/>
            <person name="Auch B."/>
            <person name="Kono T."/>
            <person name="Mallez S."/>
            <person name="Becker A."/>
            <person name="Gohl D.M."/>
            <person name="Silverstein K.A.T."/>
            <person name="Koren S."/>
            <person name="Bechman K.B."/>
            <person name="Herman A."/>
            <person name="Abrahante J.E."/>
            <person name="Garbe J."/>
        </authorList>
    </citation>
    <scope>NUCLEOTIDE SEQUENCE</scope>
    <source>
        <strain evidence="2">Duluth1</strain>
        <tissue evidence="2">Whole animal</tissue>
    </source>
</reference>
<dbReference type="EMBL" id="JAIWYP010000005">
    <property type="protein sequence ID" value="KAH3827900.1"/>
    <property type="molecule type" value="Genomic_DNA"/>
</dbReference>
<dbReference type="Proteomes" id="UP000828390">
    <property type="component" value="Unassembled WGS sequence"/>
</dbReference>
<dbReference type="AlphaFoldDB" id="A0A9D4JX19"/>
<proteinExistence type="predicted"/>
<comment type="caution">
    <text evidence="2">The sequence shown here is derived from an EMBL/GenBank/DDBJ whole genome shotgun (WGS) entry which is preliminary data.</text>
</comment>
<dbReference type="GO" id="GO:0001650">
    <property type="term" value="C:fibrillar center"/>
    <property type="evidence" value="ECO:0007669"/>
    <property type="project" value="TreeGrafter"/>
</dbReference>
<reference evidence="2" key="1">
    <citation type="journal article" date="2019" name="bioRxiv">
        <title>The Genome of the Zebra Mussel, Dreissena polymorpha: A Resource for Invasive Species Research.</title>
        <authorList>
            <person name="McCartney M.A."/>
            <person name="Auch B."/>
            <person name="Kono T."/>
            <person name="Mallez S."/>
            <person name="Zhang Y."/>
            <person name="Obille A."/>
            <person name="Becker A."/>
            <person name="Abrahante J.E."/>
            <person name="Garbe J."/>
            <person name="Badalamenti J.P."/>
            <person name="Herman A."/>
            <person name="Mangelson H."/>
            <person name="Liachko I."/>
            <person name="Sullivan S."/>
            <person name="Sone E.D."/>
            <person name="Koren S."/>
            <person name="Silverstein K.A.T."/>
            <person name="Beckman K.B."/>
            <person name="Gohl D.M."/>
        </authorList>
    </citation>
    <scope>NUCLEOTIDE SEQUENCE</scope>
    <source>
        <strain evidence="2">Duluth1</strain>
        <tissue evidence="2">Whole animal</tissue>
    </source>
</reference>
<evidence type="ECO:0000313" key="2">
    <source>
        <dbReference type="EMBL" id="KAH3827900.1"/>
    </source>
</evidence>
<organism evidence="2 3">
    <name type="scientific">Dreissena polymorpha</name>
    <name type="common">Zebra mussel</name>
    <name type="synonym">Mytilus polymorpha</name>
    <dbReference type="NCBI Taxonomy" id="45954"/>
    <lineage>
        <taxon>Eukaryota</taxon>
        <taxon>Metazoa</taxon>
        <taxon>Spiralia</taxon>
        <taxon>Lophotrochozoa</taxon>
        <taxon>Mollusca</taxon>
        <taxon>Bivalvia</taxon>
        <taxon>Autobranchia</taxon>
        <taxon>Heteroconchia</taxon>
        <taxon>Euheterodonta</taxon>
        <taxon>Imparidentia</taxon>
        <taxon>Neoheterodontei</taxon>
        <taxon>Myida</taxon>
        <taxon>Dreissenoidea</taxon>
        <taxon>Dreissenidae</taxon>
        <taxon>Dreissena</taxon>
    </lineage>
</organism>
<keyword evidence="3" id="KW-1185">Reference proteome</keyword>
<feature type="compositionally biased region" description="Basic residues" evidence="1">
    <location>
        <begin position="340"/>
        <end position="353"/>
    </location>
</feature>